<dbReference type="NCBIfam" id="TIGR00078">
    <property type="entry name" value="nadC"/>
    <property type="match status" value="1"/>
</dbReference>
<comment type="caution">
    <text evidence="16">The sequence shown here is derived from an EMBL/GenBank/DDBJ whole genome shotgun (WGS) entry which is preliminary data.</text>
</comment>
<comment type="similarity">
    <text evidence="3 12">Belongs to the NadC/ModD family.</text>
</comment>
<evidence type="ECO:0000313" key="17">
    <source>
        <dbReference type="Proteomes" id="UP000248079"/>
    </source>
</evidence>
<evidence type="ECO:0000256" key="9">
    <source>
        <dbReference type="ARBA" id="ARBA00033102"/>
    </source>
</evidence>
<keyword evidence="7 12" id="KW-0328">Glycosyltransferase</keyword>
<dbReference type="InterPro" id="IPR027277">
    <property type="entry name" value="NadC/ModD"/>
</dbReference>
<reference evidence="16 17" key="1">
    <citation type="submission" date="2018-05" db="EMBL/GenBank/DDBJ databases">
        <title>Marinifilum breve JC075T sp. nov., a marine bacterium isolated from Yongle Blue Hole in the South China Sea.</title>
        <authorList>
            <person name="Fu T."/>
        </authorList>
    </citation>
    <scope>NUCLEOTIDE SEQUENCE [LARGE SCALE GENOMIC DNA]</scope>
    <source>
        <strain evidence="16 17">JC075</strain>
    </source>
</reference>
<feature type="domain" description="Quinolinate phosphoribosyl transferase N-terminal" evidence="15">
    <location>
        <begin position="27"/>
        <end position="112"/>
    </location>
</feature>
<dbReference type="Pfam" id="PF01729">
    <property type="entry name" value="QRPTase_C"/>
    <property type="match status" value="1"/>
</dbReference>
<feature type="binding site" evidence="13">
    <location>
        <position position="169"/>
    </location>
    <ligand>
        <name>substrate</name>
    </ligand>
</feature>
<dbReference type="GO" id="GO:0034213">
    <property type="term" value="P:quinolinate catabolic process"/>
    <property type="evidence" value="ECO:0007669"/>
    <property type="project" value="TreeGrafter"/>
</dbReference>
<dbReference type="RefSeq" id="WP_110361940.1">
    <property type="nucleotide sequence ID" value="NZ_QFLI01000008.1"/>
</dbReference>
<keyword evidence="6" id="KW-0662">Pyridine nucleotide biosynthesis</keyword>
<dbReference type="Pfam" id="PF02749">
    <property type="entry name" value="QRPTase_N"/>
    <property type="match status" value="1"/>
</dbReference>
<dbReference type="PANTHER" id="PTHR32179">
    <property type="entry name" value="NICOTINATE-NUCLEOTIDE PYROPHOSPHORYLASE [CARBOXYLATING]"/>
    <property type="match status" value="1"/>
</dbReference>
<evidence type="ECO:0000256" key="10">
    <source>
        <dbReference type="ARBA" id="ARBA00047445"/>
    </source>
</evidence>
<feature type="binding site" evidence="13">
    <location>
        <begin position="243"/>
        <end position="245"/>
    </location>
    <ligand>
        <name>substrate</name>
    </ligand>
</feature>
<dbReference type="EMBL" id="QFLI01000008">
    <property type="protein sequence ID" value="PXX98009.1"/>
    <property type="molecule type" value="Genomic_DNA"/>
</dbReference>
<protein>
    <recommendedName>
        <fullName evidence="11">Probable nicotinate-nucleotide pyrophosphorylase [carboxylating]</fullName>
        <ecNumber evidence="5">2.4.2.19</ecNumber>
    </recommendedName>
    <alternativeName>
        <fullName evidence="9">Quinolinate phosphoribosyltransferase [decarboxylating]</fullName>
    </alternativeName>
</protein>
<dbReference type="InterPro" id="IPR037128">
    <property type="entry name" value="Quinolinate_PRibosylTase_N_sf"/>
</dbReference>
<dbReference type="AlphaFoldDB" id="A0A2V3ZUP3"/>
<feature type="binding site" evidence="13">
    <location>
        <position position="220"/>
    </location>
    <ligand>
        <name>substrate</name>
    </ligand>
</feature>
<comment type="subunit">
    <text evidence="4">Hexamer formed by 3 homodimers.</text>
</comment>
<dbReference type="OrthoDB" id="9782546at2"/>
<evidence type="ECO:0000256" key="6">
    <source>
        <dbReference type="ARBA" id="ARBA00022642"/>
    </source>
</evidence>
<dbReference type="SUPFAM" id="SSF54675">
    <property type="entry name" value="Nicotinate/Quinolinate PRTase N-terminal domain-like"/>
    <property type="match status" value="1"/>
</dbReference>
<evidence type="ECO:0000256" key="11">
    <source>
        <dbReference type="ARBA" id="ARBA00069173"/>
    </source>
</evidence>
<dbReference type="CDD" id="cd01572">
    <property type="entry name" value="QPRTase"/>
    <property type="match status" value="1"/>
</dbReference>
<dbReference type="InterPro" id="IPR022412">
    <property type="entry name" value="Quinolinate_PRibosylTrfase_N"/>
</dbReference>
<feature type="binding site" evidence="13">
    <location>
        <begin position="135"/>
        <end position="137"/>
    </location>
    <ligand>
        <name>substrate</name>
    </ligand>
</feature>
<accession>A0A2V3ZUP3</accession>
<dbReference type="Gene3D" id="3.90.1170.20">
    <property type="entry name" value="Quinolinate phosphoribosyl transferase, N-terminal domain"/>
    <property type="match status" value="1"/>
</dbReference>
<dbReference type="InterPro" id="IPR036068">
    <property type="entry name" value="Nicotinate_pribotase-like_C"/>
</dbReference>
<evidence type="ECO:0000256" key="13">
    <source>
        <dbReference type="PIRSR" id="PIRSR006250-1"/>
    </source>
</evidence>
<organism evidence="16 17">
    <name type="scientific">Marinifilum breve</name>
    <dbReference type="NCBI Taxonomy" id="2184082"/>
    <lineage>
        <taxon>Bacteria</taxon>
        <taxon>Pseudomonadati</taxon>
        <taxon>Bacteroidota</taxon>
        <taxon>Bacteroidia</taxon>
        <taxon>Marinilabiliales</taxon>
        <taxon>Marinifilaceae</taxon>
    </lineage>
</organism>
<dbReference type="UniPathway" id="UPA00253">
    <property type="reaction ID" value="UER00331"/>
</dbReference>
<dbReference type="GO" id="GO:0009435">
    <property type="term" value="P:NAD+ biosynthetic process"/>
    <property type="evidence" value="ECO:0007669"/>
    <property type="project" value="UniProtKB-UniPathway"/>
</dbReference>
<feature type="binding site" evidence="13">
    <location>
        <position position="199"/>
    </location>
    <ligand>
        <name>substrate</name>
    </ligand>
</feature>
<dbReference type="InterPro" id="IPR004393">
    <property type="entry name" value="NadC"/>
</dbReference>
<evidence type="ECO:0000256" key="3">
    <source>
        <dbReference type="ARBA" id="ARBA00009400"/>
    </source>
</evidence>
<evidence type="ECO:0000256" key="1">
    <source>
        <dbReference type="ARBA" id="ARBA00003237"/>
    </source>
</evidence>
<feature type="domain" description="Quinolinate phosphoribosyl transferase C-terminal" evidence="14">
    <location>
        <begin position="114"/>
        <end position="277"/>
    </location>
</feature>
<proteinExistence type="inferred from homology"/>
<feature type="binding site" evidence="13">
    <location>
        <position position="102"/>
    </location>
    <ligand>
        <name>substrate</name>
    </ligand>
</feature>
<keyword evidence="8 12" id="KW-0808">Transferase</keyword>
<dbReference type="PIRSF" id="PIRSF006250">
    <property type="entry name" value="NadC_ModD"/>
    <property type="match status" value="1"/>
</dbReference>
<evidence type="ECO:0000256" key="12">
    <source>
        <dbReference type="PIRNR" id="PIRNR006250"/>
    </source>
</evidence>
<gene>
    <name evidence="16" type="primary">nadC</name>
    <name evidence="16" type="ORF">DF185_16895</name>
</gene>
<dbReference type="GO" id="GO:0005737">
    <property type="term" value="C:cytoplasm"/>
    <property type="evidence" value="ECO:0007669"/>
    <property type="project" value="TreeGrafter"/>
</dbReference>
<dbReference type="PANTHER" id="PTHR32179:SF3">
    <property type="entry name" value="NICOTINATE-NUCLEOTIDE PYROPHOSPHORYLASE [CARBOXYLATING]"/>
    <property type="match status" value="1"/>
</dbReference>
<dbReference type="GO" id="GO:0004514">
    <property type="term" value="F:nicotinate-nucleotide diphosphorylase (carboxylating) activity"/>
    <property type="evidence" value="ECO:0007669"/>
    <property type="project" value="UniProtKB-EC"/>
</dbReference>
<feature type="binding site" evidence="13">
    <location>
        <position position="159"/>
    </location>
    <ligand>
        <name>substrate</name>
    </ligand>
</feature>
<comment type="function">
    <text evidence="1">Involved in the catabolism of quinolinic acid (QA).</text>
</comment>
<keyword evidence="17" id="KW-1185">Reference proteome</keyword>
<name>A0A2V3ZUP3_9BACT</name>
<dbReference type="SUPFAM" id="SSF51690">
    <property type="entry name" value="Nicotinate/Quinolinate PRTase C-terminal domain-like"/>
    <property type="match status" value="1"/>
</dbReference>
<comment type="catalytic activity">
    <reaction evidence="10">
        <text>nicotinate beta-D-ribonucleotide + CO2 + diphosphate = quinolinate + 5-phospho-alpha-D-ribose 1-diphosphate + 2 H(+)</text>
        <dbReference type="Rhea" id="RHEA:12733"/>
        <dbReference type="ChEBI" id="CHEBI:15378"/>
        <dbReference type="ChEBI" id="CHEBI:16526"/>
        <dbReference type="ChEBI" id="CHEBI:29959"/>
        <dbReference type="ChEBI" id="CHEBI:33019"/>
        <dbReference type="ChEBI" id="CHEBI:57502"/>
        <dbReference type="ChEBI" id="CHEBI:58017"/>
        <dbReference type="EC" id="2.4.2.19"/>
    </reaction>
</comment>
<dbReference type="InterPro" id="IPR002638">
    <property type="entry name" value="Quinolinate_PRibosylTrfase_C"/>
</dbReference>
<evidence type="ECO:0000256" key="4">
    <source>
        <dbReference type="ARBA" id="ARBA00011218"/>
    </source>
</evidence>
<dbReference type="Proteomes" id="UP000248079">
    <property type="component" value="Unassembled WGS sequence"/>
</dbReference>
<dbReference type="InterPro" id="IPR013785">
    <property type="entry name" value="Aldolase_TIM"/>
</dbReference>
<comment type="pathway">
    <text evidence="2">Cofactor biosynthesis; NAD(+) biosynthesis; nicotinate D-ribonucleotide from quinolinate: step 1/1.</text>
</comment>
<dbReference type="FunFam" id="3.90.1170.20:FF:000001">
    <property type="entry name" value="Nicotinate-nucleotide diphosphorylase (Carboxylating)"/>
    <property type="match status" value="1"/>
</dbReference>
<evidence type="ECO:0000259" key="14">
    <source>
        <dbReference type="Pfam" id="PF01729"/>
    </source>
</evidence>
<evidence type="ECO:0000256" key="7">
    <source>
        <dbReference type="ARBA" id="ARBA00022676"/>
    </source>
</evidence>
<dbReference type="EC" id="2.4.2.19" evidence="5"/>
<dbReference type="Gene3D" id="3.20.20.70">
    <property type="entry name" value="Aldolase class I"/>
    <property type="match status" value="1"/>
</dbReference>
<dbReference type="FunFam" id="3.20.20.70:FF:000030">
    <property type="entry name" value="Nicotinate-nucleotide pyrophosphorylase, carboxylating"/>
    <property type="match status" value="1"/>
</dbReference>
<sequence length="282" mass="30499">MEETGLNIQELEYIIEHAFREDIGDGDITTNNLVPENSAAKASMTAKADGVIAGLPIAEKVFKKLDPNLIWKPLVKDGDTIKKGDVIVEMEGSFRALLTGERLALNLMQRMSGIASETAKYVAEVKHTNVQILDTRKTVPGLRALDKYSVKTGGGTNHRIGLYDLVMIKDNHIKVAGGIAPAVEQIRKSIPNHIKVEVETTNIEEVKEALNAGADIIMLDNMSNEDMTEAVQIIAGKAKTEASGNMSLERLKGVAETGVDFISIGALTHSVTALDISQNIIL</sequence>
<evidence type="ECO:0000256" key="5">
    <source>
        <dbReference type="ARBA" id="ARBA00011944"/>
    </source>
</evidence>
<evidence type="ECO:0000313" key="16">
    <source>
        <dbReference type="EMBL" id="PXX98009.1"/>
    </source>
</evidence>
<evidence type="ECO:0000259" key="15">
    <source>
        <dbReference type="Pfam" id="PF02749"/>
    </source>
</evidence>
<evidence type="ECO:0000256" key="8">
    <source>
        <dbReference type="ARBA" id="ARBA00022679"/>
    </source>
</evidence>
<feature type="binding site" evidence="13">
    <location>
        <begin position="264"/>
        <end position="266"/>
    </location>
    <ligand>
        <name>substrate</name>
    </ligand>
</feature>
<evidence type="ECO:0000256" key="2">
    <source>
        <dbReference type="ARBA" id="ARBA00004893"/>
    </source>
</evidence>